<dbReference type="InterPro" id="IPR015424">
    <property type="entry name" value="PyrdxlP-dep_Trfase"/>
</dbReference>
<proteinExistence type="predicted"/>
<evidence type="ECO:0008006" key="3">
    <source>
        <dbReference type="Google" id="ProtNLM"/>
    </source>
</evidence>
<dbReference type="SUPFAM" id="SSF53383">
    <property type="entry name" value="PLP-dependent transferases"/>
    <property type="match status" value="1"/>
</dbReference>
<dbReference type="EMBL" id="KV891469">
    <property type="protein sequence ID" value="OON23945.1"/>
    <property type="molecule type" value="Genomic_DNA"/>
</dbReference>
<reference evidence="1 2" key="1">
    <citation type="submission" date="2015-03" db="EMBL/GenBank/DDBJ databases">
        <title>Draft genome of the nematode, Opisthorchis viverrini.</title>
        <authorList>
            <person name="Mitreva M."/>
        </authorList>
    </citation>
    <scope>NUCLEOTIDE SEQUENCE [LARGE SCALE GENOMIC DNA]</scope>
    <source>
        <strain evidence="1">Khon Kaen</strain>
    </source>
</reference>
<dbReference type="GO" id="GO:0030170">
    <property type="term" value="F:pyridoxal phosphate binding"/>
    <property type="evidence" value="ECO:0007669"/>
    <property type="project" value="InterPro"/>
</dbReference>
<protein>
    <recommendedName>
        <fullName evidence="3">Ornithine aminotransferase</fullName>
    </recommendedName>
</protein>
<evidence type="ECO:0000313" key="2">
    <source>
        <dbReference type="Proteomes" id="UP000243686"/>
    </source>
</evidence>
<sequence length="74" mass="8317">MELSQPQEPISLPLVYTVDEHNAWDICLMLRDHGLLAKPTHETIIRLAPPLCISEEELSKAVEILNTVIKSIAK</sequence>
<dbReference type="Pfam" id="PF00202">
    <property type="entry name" value="Aminotran_3"/>
    <property type="match status" value="1"/>
</dbReference>
<keyword evidence="2" id="KW-1185">Reference proteome</keyword>
<dbReference type="GO" id="GO:0008483">
    <property type="term" value="F:transaminase activity"/>
    <property type="evidence" value="ECO:0007669"/>
    <property type="project" value="InterPro"/>
</dbReference>
<dbReference type="InterPro" id="IPR005814">
    <property type="entry name" value="Aminotrans_3"/>
</dbReference>
<evidence type="ECO:0000313" key="1">
    <source>
        <dbReference type="EMBL" id="OON23945.1"/>
    </source>
</evidence>
<dbReference type="AlphaFoldDB" id="A0A1S8XB67"/>
<dbReference type="InterPro" id="IPR015422">
    <property type="entry name" value="PyrdxlP-dep_Trfase_small"/>
</dbReference>
<name>A0A1S8XB67_OPIVI</name>
<dbReference type="Gene3D" id="3.90.1150.10">
    <property type="entry name" value="Aspartate Aminotransferase, domain 1"/>
    <property type="match status" value="1"/>
</dbReference>
<organism evidence="1 2">
    <name type="scientific">Opisthorchis viverrini</name>
    <name type="common">Southeast Asian liver fluke</name>
    <dbReference type="NCBI Taxonomy" id="6198"/>
    <lineage>
        <taxon>Eukaryota</taxon>
        <taxon>Metazoa</taxon>
        <taxon>Spiralia</taxon>
        <taxon>Lophotrochozoa</taxon>
        <taxon>Platyhelminthes</taxon>
        <taxon>Trematoda</taxon>
        <taxon>Digenea</taxon>
        <taxon>Opisthorchiida</taxon>
        <taxon>Opisthorchiata</taxon>
        <taxon>Opisthorchiidae</taxon>
        <taxon>Opisthorchis</taxon>
    </lineage>
</organism>
<gene>
    <name evidence="1" type="ORF">X801_00128</name>
</gene>
<accession>A0A1S8XB67</accession>
<dbReference type="Proteomes" id="UP000243686">
    <property type="component" value="Unassembled WGS sequence"/>
</dbReference>